<evidence type="ECO:0000259" key="1">
    <source>
        <dbReference type="Pfam" id="PF01548"/>
    </source>
</evidence>
<keyword evidence="3" id="KW-1185">Reference proteome</keyword>
<reference evidence="2 3" key="1">
    <citation type="submission" date="2019-01" db="EMBL/GenBank/DDBJ databases">
        <title>Ktedonosporobacter rubrisoli SCAWS-G2.</title>
        <authorList>
            <person name="Huang Y."/>
            <person name="Yan B."/>
        </authorList>
    </citation>
    <scope>NUCLEOTIDE SEQUENCE [LARGE SCALE GENOMIC DNA]</scope>
    <source>
        <strain evidence="2 3">SCAWS-G2</strain>
    </source>
</reference>
<protein>
    <recommendedName>
        <fullName evidence="1">Transposase IS110-like N-terminal domain-containing protein</fullName>
    </recommendedName>
</protein>
<dbReference type="GO" id="GO:0006313">
    <property type="term" value="P:DNA transposition"/>
    <property type="evidence" value="ECO:0007669"/>
    <property type="project" value="InterPro"/>
</dbReference>
<gene>
    <name evidence="2" type="ORF">EPA93_15665</name>
</gene>
<organism evidence="2 3">
    <name type="scientific">Ktedonosporobacter rubrisoli</name>
    <dbReference type="NCBI Taxonomy" id="2509675"/>
    <lineage>
        <taxon>Bacteria</taxon>
        <taxon>Bacillati</taxon>
        <taxon>Chloroflexota</taxon>
        <taxon>Ktedonobacteria</taxon>
        <taxon>Ktedonobacterales</taxon>
        <taxon>Ktedonosporobacteraceae</taxon>
        <taxon>Ktedonosporobacter</taxon>
    </lineage>
</organism>
<dbReference type="AlphaFoldDB" id="A0A4P6JQE0"/>
<dbReference type="GO" id="GO:0004803">
    <property type="term" value="F:transposase activity"/>
    <property type="evidence" value="ECO:0007669"/>
    <property type="project" value="InterPro"/>
</dbReference>
<evidence type="ECO:0000313" key="3">
    <source>
        <dbReference type="Proteomes" id="UP000290365"/>
    </source>
</evidence>
<dbReference type="Proteomes" id="UP000290365">
    <property type="component" value="Chromosome"/>
</dbReference>
<dbReference type="KEGG" id="kbs:EPA93_15665"/>
<sequence length="96" mass="11147">MADLLQHGLVRPIFVPPAWQRELRELTRYRASLVEERSRIINRLQKVLEDTNIKLVAVASDLMSKSARDMLVALLAGEVRQIPSKLHRNDDIRYLE</sequence>
<evidence type="ECO:0000313" key="2">
    <source>
        <dbReference type="EMBL" id="QBD77352.1"/>
    </source>
</evidence>
<dbReference type="InterPro" id="IPR002525">
    <property type="entry name" value="Transp_IS110-like_N"/>
</dbReference>
<dbReference type="EMBL" id="CP035758">
    <property type="protein sequence ID" value="QBD77352.1"/>
    <property type="molecule type" value="Genomic_DNA"/>
</dbReference>
<proteinExistence type="predicted"/>
<dbReference type="Pfam" id="PF01548">
    <property type="entry name" value="DEDD_Tnp_IS110"/>
    <property type="match status" value="1"/>
</dbReference>
<dbReference type="OrthoDB" id="9815354at2"/>
<dbReference type="GO" id="GO:0003677">
    <property type="term" value="F:DNA binding"/>
    <property type="evidence" value="ECO:0007669"/>
    <property type="project" value="InterPro"/>
</dbReference>
<name>A0A4P6JQE0_KTERU</name>
<feature type="domain" description="Transposase IS110-like N-terminal" evidence="1">
    <location>
        <begin position="1"/>
        <end position="51"/>
    </location>
</feature>
<accession>A0A4P6JQE0</accession>